<gene>
    <name evidence="2" type="ORF">Dacsa_1000</name>
</gene>
<dbReference type="InterPro" id="IPR037914">
    <property type="entry name" value="SpoVT-AbrB_sf"/>
</dbReference>
<sequence length="80" mass="8870">MKGTVAKWGNSLVIRIPQHLAQQITLAEGTKVNFDVVDGNLVIKPRQRKHYSLEELTSGITSENLHNEVDTGTSVGNEVW</sequence>
<dbReference type="PANTHER" id="PTHR40516">
    <property type="entry name" value="ANTITOXIN CHPS-RELATED"/>
    <property type="match status" value="1"/>
</dbReference>
<dbReference type="Proteomes" id="UP000010482">
    <property type="component" value="Chromosome"/>
</dbReference>
<dbReference type="EMBL" id="CP003944">
    <property type="protein sequence ID" value="AFZ49721.1"/>
    <property type="molecule type" value="Genomic_DNA"/>
</dbReference>
<dbReference type="InterPro" id="IPR007159">
    <property type="entry name" value="SpoVT-AbrB_dom"/>
</dbReference>
<dbReference type="PANTHER" id="PTHR40516:SF1">
    <property type="entry name" value="ANTITOXIN CHPS-RELATED"/>
    <property type="match status" value="1"/>
</dbReference>
<dbReference type="RefSeq" id="WP_015228731.1">
    <property type="nucleotide sequence ID" value="NC_019780.1"/>
</dbReference>
<dbReference type="Pfam" id="PF04014">
    <property type="entry name" value="MazE_antitoxin"/>
    <property type="match status" value="1"/>
</dbReference>
<organism evidence="2 3">
    <name type="scientific">Dactylococcopsis salina (strain PCC 8305)</name>
    <name type="common">Myxobactron salinum</name>
    <dbReference type="NCBI Taxonomy" id="13035"/>
    <lineage>
        <taxon>Bacteria</taxon>
        <taxon>Bacillati</taxon>
        <taxon>Cyanobacteriota</taxon>
        <taxon>Cyanophyceae</taxon>
        <taxon>Nodosilineales</taxon>
        <taxon>Cymatolegaceae</taxon>
        <taxon>Dactylococcopsis</taxon>
    </lineage>
</organism>
<dbReference type="Gene3D" id="2.10.260.10">
    <property type="match status" value="1"/>
</dbReference>
<name>K9YS03_DACS8</name>
<protein>
    <submittedName>
        <fullName evidence="2">Growth regulator</fullName>
    </submittedName>
</protein>
<keyword evidence="3" id="KW-1185">Reference proteome</keyword>
<accession>K9YS03</accession>
<dbReference type="SMART" id="SM00966">
    <property type="entry name" value="SpoVT_AbrB"/>
    <property type="match status" value="1"/>
</dbReference>
<feature type="domain" description="SpoVT-AbrB" evidence="1">
    <location>
        <begin position="6"/>
        <end position="51"/>
    </location>
</feature>
<dbReference type="AlphaFoldDB" id="K9YS03"/>
<evidence type="ECO:0000259" key="1">
    <source>
        <dbReference type="SMART" id="SM00966"/>
    </source>
</evidence>
<dbReference type="SUPFAM" id="SSF89447">
    <property type="entry name" value="AbrB/MazE/MraZ-like"/>
    <property type="match status" value="1"/>
</dbReference>
<evidence type="ECO:0000313" key="2">
    <source>
        <dbReference type="EMBL" id="AFZ49721.1"/>
    </source>
</evidence>
<proteinExistence type="predicted"/>
<dbReference type="GO" id="GO:0003677">
    <property type="term" value="F:DNA binding"/>
    <property type="evidence" value="ECO:0007669"/>
    <property type="project" value="InterPro"/>
</dbReference>
<dbReference type="STRING" id="13035.Dacsa_1000"/>
<dbReference type="HOGENOM" id="CLU_150554_1_0_3"/>
<dbReference type="InterPro" id="IPR039052">
    <property type="entry name" value="Antitox_PemI-like"/>
</dbReference>
<dbReference type="eggNOG" id="COG2336">
    <property type="taxonomic scope" value="Bacteria"/>
</dbReference>
<dbReference type="KEGG" id="dsl:Dacsa_1000"/>
<reference evidence="2" key="1">
    <citation type="submission" date="2012-04" db="EMBL/GenBank/DDBJ databases">
        <title>Finished genome of Dactylococcopsis salina PCC 8305.</title>
        <authorList>
            <consortium name="US DOE Joint Genome Institute"/>
            <person name="Gugger M."/>
            <person name="Coursin T."/>
            <person name="Rippka R."/>
            <person name="Tandeau De Marsac N."/>
            <person name="Huntemann M."/>
            <person name="Wei C.-L."/>
            <person name="Han J."/>
            <person name="Detter J.C."/>
            <person name="Han C."/>
            <person name="Tapia R."/>
            <person name="Daligault H."/>
            <person name="Chen A."/>
            <person name="Krypides N."/>
            <person name="Mavromatis K."/>
            <person name="Markowitz V."/>
            <person name="Szeto E."/>
            <person name="Ivanova N."/>
            <person name="Ovchinnikova G."/>
            <person name="Pagani I."/>
            <person name="Pati A."/>
            <person name="Goodwin L."/>
            <person name="Peters L."/>
            <person name="Pitluck S."/>
            <person name="Woyke T."/>
            <person name="Kerfeld C."/>
        </authorList>
    </citation>
    <scope>NUCLEOTIDE SEQUENCE [LARGE SCALE GENOMIC DNA]</scope>
    <source>
        <strain evidence="2">PCC 8305</strain>
    </source>
</reference>
<dbReference type="OrthoDB" id="9795766at2"/>
<dbReference type="GO" id="GO:0097351">
    <property type="term" value="F:toxin sequestering activity"/>
    <property type="evidence" value="ECO:0007669"/>
    <property type="project" value="InterPro"/>
</dbReference>
<evidence type="ECO:0000313" key="3">
    <source>
        <dbReference type="Proteomes" id="UP000010482"/>
    </source>
</evidence>